<dbReference type="InterPro" id="IPR033907">
    <property type="entry name" value="Endolysin_autolysin"/>
</dbReference>
<dbReference type="GO" id="GO:0031640">
    <property type="term" value="P:killing of cells of another organism"/>
    <property type="evidence" value="ECO:0007669"/>
    <property type="project" value="UniProtKB-KW"/>
</dbReference>
<comment type="similarity">
    <text evidence="7">Belongs to the glycosyl hydrolase 24 family.</text>
</comment>
<sequence>MNSEEIMAQPRAVNAQTIQLVKQAEGIPGIATGDIYPYMDPIGIWTIGWGHAIGIDGRFLRGNADLDKVKALYPDGISEAQAEIFLQADLMHAGSGVLSVVTVALNDNQYGALTSFTLNLGLGNLRSSTLLKLLNERDFDDAAKQFPRWSFANGKQLPGLLKRREAEQSLFLN</sequence>
<keyword evidence="5" id="KW-1035">Host cytoplasm</keyword>
<dbReference type="InterPro" id="IPR051018">
    <property type="entry name" value="Bacteriophage_GH24"/>
</dbReference>
<dbReference type="GO" id="GO:0003796">
    <property type="term" value="F:lysozyme activity"/>
    <property type="evidence" value="ECO:0007669"/>
    <property type="project" value="UniProtKB-EC"/>
</dbReference>
<evidence type="ECO:0000313" key="9">
    <source>
        <dbReference type="Proteomes" id="UP000434209"/>
    </source>
</evidence>
<organism evidence="8 9">
    <name type="scientific">Paraburkholderia acidiphila</name>
    <dbReference type="NCBI Taxonomy" id="2571747"/>
    <lineage>
        <taxon>Bacteria</taxon>
        <taxon>Pseudomonadati</taxon>
        <taxon>Pseudomonadota</taxon>
        <taxon>Betaproteobacteria</taxon>
        <taxon>Burkholderiales</taxon>
        <taxon>Burkholderiaceae</taxon>
        <taxon>Paraburkholderia</taxon>
    </lineage>
</organism>
<protein>
    <recommendedName>
        <fullName evidence="7">Lysozyme</fullName>
        <ecNumber evidence="7">3.2.1.17</ecNumber>
    </recommendedName>
</protein>
<dbReference type="InterPro" id="IPR002196">
    <property type="entry name" value="Glyco_hydro_24"/>
</dbReference>
<dbReference type="GO" id="GO:0042742">
    <property type="term" value="P:defense response to bacterium"/>
    <property type="evidence" value="ECO:0007669"/>
    <property type="project" value="UniProtKB-KW"/>
</dbReference>
<dbReference type="PANTHER" id="PTHR38107">
    <property type="match status" value="1"/>
</dbReference>
<evidence type="ECO:0000256" key="6">
    <source>
        <dbReference type="ARBA" id="ARBA00023295"/>
    </source>
</evidence>
<keyword evidence="3 7" id="KW-0081">Bacteriolytic enzyme</keyword>
<keyword evidence="2 7" id="KW-0929">Antimicrobial</keyword>
<dbReference type="EMBL" id="CP046911">
    <property type="protein sequence ID" value="QGZ59230.1"/>
    <property type="molecule type" value="Genomic_DNA"/>
</dbReference>
<dbReference type="KEGG" id="pacp:FAZ97_25720"/>
<gene>
    <name evidence="8" type="ORF">FAZ97_25720</name>
</gene>
<dbReference type="HAMAP" id="MF_04110">
    <property type="entry name" value="ENDOLYSIN_T4"/>
    <property type="match status" value="1"/>
</dbReference>
<dbReference type="Pfam" id="PF00959">
    <property type="entry name" value="Phage_lysozyme"/>
    <property type="match status" value="1"/>
</dbReference>
<dbReference type="AlphaFoldDB" id="A0A7Z2GCZ7"/>
<dbReference type="EC" id="3.2.1.17" evidence="7"/>
<keyword evidence="4 7" id="KW-0378">Hydrolase</keyword>
<evidence type="ECO:0000313" key="8">
    <source>
        <dbReference type="EMBL" id="QGZ59230.1"/>
    </source>
</evidence>
<reference evidence="8 9" key="1">
    <citation type="submission" date="2019-12" db="EMBL/GenBank/DDBJ databases">
        <title>Paraburkholderia acidiphila 7Q-K02 sp. nov and Paraburkholderia acidisoli DHF22 sp. nov., two strains isolated from forest soil.</title>
        <authorList>
            <person name="Gao Z."/>
            <person name="Qiu L."/>
        </authorList>
    </citation>
    <scope>NUCLEOTIDE SEQUENCE [LARGE SCALE GENOMIC DNA]</scope>
    <source>
        <strain evidence="8 9">7Q-K02</strain>
    </source>
</reference>
<comment type="catalytic activity">
    <reaction evidence="1 7">
        <text>Hydrolysis of (1-&gt;4)-beta-linkages between N-acetylmuramic acid and N-acetyl-D-glucosamine residues in a peptidoglycan and between N-acetyl-D-glucosamine residues in chitodextrins.</text>
        <dbReference type="EC" id="3.2.1.17"/>
    </reaction>
</comment>
<evidence type="ECO:0000256" key="5">
    <source>
        <dbReference type="ARBA" id="ARBA00023200"/>
    </source>
</evidence>
<evidence type="ECO:0000256" key="1">
    <source>
        <dbReference type="ARBA" id="ARBA00000632"/>
    </source>
</evidence>
<keyword evidence="9" id="KW-1185">Reference proteome</keyword>
<keyword evidence="6 7" id="KW-0326">Glycosidase</keyword>
<dbReference type="InterPro" id="IPR023347">
    <property type="entry name" value="Lysozyme_dom_sf"/>
</dbReference>
<dbReference type="Gene3D" id="1.10.530.40">
    <property type="match status" value="1"/>
</dbReference>
<proteinExistence type="inferred from homology"/>
<dbReference type="OrthoDB" id="5327667at2"/>
<dbReference type="InterPro" id="IPR034690">
    <property type="entry name" value="Endolysin_T4_type"/>
</dbReference>
<evidence type="ECO:0000256" key="7">
    <source>
        <dbReference type="RuleBase" id="RU003788"/>
    </source>
</evidence>
<evidence type="ECO:0000256" key="2">
    <source>
        <dbReference type="ARBA" id="ARBA00022529"/>
    </source>
</evidence>
<evidence type="ECO:0000256" key="4">
    <source>
        <dbReference type="ARBA" id="ARBA00022801"/>
    </source>
</evidence>
<name>A0A7Z2GCZ7_9BURK</name>
<dbReference type="GO" id="GO:0009253">
    <property type="term" value="P:peptidoglycan catabolic process"/>
    <property type="evidence" value="ECO:0007669"/>
    <property type="project" value="InterPro"/>
</dbReference>
<accession>A0A7Z2GCZ7</accession>
<dbReference type="PANTHER" id="PTHR38107:SF3">
    <property type="entry name" value="LYSOZYME RRRD-RELATED"/>
    <property type="match status" value="1"/>
</dbReference>
<dbReference type="GO" id="GO:0016998">
    <property type="term" value="P:cell wall macromolecule catabolic process"/>
    <property type="evidence" value="ECO:0007669"/>
    <property type="project" value="InterPro"/>
</dbReference>
<dbReference type="SUPFAM" id="SSF53955">
    <property type="entry name" value="Lysozyme-like"/>
    <property type="match status" value="1"/>
</dbReference>
<evidence type="ECO:0000256" key="3">
    <source>
        <dbReference type="ARBA" id="ARBA00022638"/>
    </source>
</evidence>
<dbReference type="InterPro" id="IPR023346">
    <property type="entry name" value="Lysozyme-like_dom_sf"/>
</dbReference>
<dbReference type="CDD" id="cd00737">
    <property type="entry name" value="lyz_endolysin_autolysin"/>
    <property type="match status" value="1"/>
</dbReference>
<dbReference type="Proteomes" id="UP000434209">
    <property type="component" value="Chromosome 3"/>
</dbReference>